<dbReference type="NCBIfam" id="TIGR02258">
    <property type="entry name" value="2_5_ligase"/>
    <property type="match status" value="1"/>
</dbReference>
<sequence length="175" mass="19090">MSERLFFALWPDPSARAHLIRLVRSRVPVAARPTHPADLHLTLAFIGPLAGTARVCALEVAGAVRMAPFGFELDRIGHWPGPRVLWCGPAGVPDALELLATRLITGLIHCGVAADRRPFQPHVTLGRRIGALGHPESPSALARPIHWRATDFVLAASGGGGPPRYRWLRRWPLQP</sequence>
<dbReference type="EMBL" id="JBDKXB010000007">
    <property type="protein sequence ID" value="MEY6432322.1"/>
    <property type="molecule type" value="Genomic_DNA"/>
</dbReference>
<reference evidence="3 4" key="1">
    <citation type="submission" date="2024-05" db="EMBL/GenBank/DDBJ databases">
        <title>Genome Sequence and Characterization of the New Strain Purple Sulfur Bacterium of Genus Thioalkalicoccus.</title>
        <authorList>
            <person name="Bryantseva I.A."/>
            <person name="Kyndt J.A."/>
            <person name="Imhoff J.F."/>
        </authorList>
    </citation>
    <scope>NUCLEOTIDE SEQUENCE [LARGE SCALE GENOMIC DNA]</scope>
    <source>
        <strain evidence="3 4">Um2</strain>
    </source>
</reference>
<evidence type="ECO:0000256" key="1">
    <source>
        <dbReference type="ARBA" id="ARBA00022801"/>
    </source>
</evidence>
<dbReference type="EC" id="3.1.4.58" evidence="2"/>
<dbReference type="PANTHER" id="PTHR35561:SF1">
    <property type="entry name" value="RNA 2',3'-CYCLIC PHOSPHODIESTERASE"/>
    <property type="match status" value="1"/>
</dbReference>
<dbReference type="RefSeq" id="WP_369666706.1">
    <property type="nucleotide sequence ID" value="NZ_JBDKXB010000007.1"/>
</dbReference>
<comment type="catalytic activity">
    <reaction evidence="2">
        <text>a 3'-end 2',3'-cyclophospho-ribonucleotide-RNA + H2O = a 3'-end 2'-phospho-ribonucleotide-RNA + H(+)</text>
        <dbReference type="Rhea" id="RHEA:11828"/>
        <dbReference type="Rhea" id="RHEA-COMP:10464"/>
        <dbReference type="Rhea" id="RHEA-COMP:17353"/>
        <dbReference type="ChEBI" id="CHEBI:15377"/>
        <dbReference type="ChEBI" id="CHEBI:15378"/>
        <dbReference type="ChEBI" id="CHEBI:83064"/>
        <dbReference type="ChEBI" id="CHEBI:173113"/>
        <dbReference type="EC" id="3.1.4.58"/>
    </reaction>
</comment>
<name>A0ABV4BDF8_9GAMM</name>
<proteinExistence type="inferred from homology"/>
<evidence type="ECO:0000256" key="2">
    <source>
        <dbReference type="HAMAP-Rule" id="MF_01940"/>
    </source>
</evidence>
<feature type="active site" description="Proton donor" evidence="2">
    <location>
        <position position="40"/>
    </location>
</feature>
<evidence type="ECO:0000313" key="3">
    <source>
        <dbReference type="EMBL" id="MEY6432322.1"/>
    </source>
</evidence>
<feature type="short sequence motif" description="HXTX 2" evidence="2">
    <location>
        <begin position="122"/>
        <end position="125"/>
    </location>
</feature>
<dbReference type="SUPFAM" id="SSF55144">
    <property type="entry name" value="LigT-like"/>
    <property type="match status" value="1"/>
</dbReference>
<dbReference type="Pfam" id="PF13563">
    <property type="entry name" value="2_5_RNA_ligase2"/>
    <property type="match status" value="1"/>
</dbReference>
<keyword evidence="4" id="KW-1185">Reference proteome</keyword>
<protein>
    <recommendedName>
        <fullName evidence="2">RNA 2',3'-cyclic phosphodiesterase</fullName>
        <shortName evidence="2">RNA 2',3'-CPDase</shortName>
        <ecNumber evidence="2">3.1.4.58</ecNumber>
    </recommendedName>
</protein>
<organism evidence="3 4">
    <name type="scientific">Thioalkalicoccus limnaeus</name>
    <dbReference type="NCBI Taxonomy" id="120681"/>
    <lineage>
        <taxon>Bacteria</taxon>
        <taxon>Pseudomonadati</taxon>
        <taxon>Pseudomonadota</taxon>
        <taxon>Gammaproteobacteria</taxon>
        <taxon>Chromatiales</taxon>
        <taxon>Chromatiaceae</taxon>
        <taxon>Thioalkalicoccus</taxon>
    </lineage>
</organism>
<comment type="similarity">
    <text evidence="2">Belongs to the 2H phosphoesterase superfamily. ThpR family.</text>
</comment>
<dbReference type="Gene3D" id="3.90.1140.10">
    <property type="entry name" value="Cyclic phosphodiesterase"/>
    <property type="match status" value="1"/>
</dbReference>
<accession>A0ABV4BDF8</accession>
<feature type="active site" description="Proton acceptor" evidence="2">
    <location>
        <position position="122"/>
    </location>
</feature>
<dbReference type="HAMAP" id="MF_01940">
    <property type="entry name" value="RNA_CPDase"/>
    <property type="match status" value="1"/>
</dbReference>
<dbReference type="InterPro" id="IPR004175">
    <property type="entry name" value="RNA_CPDase"/>
</dbReference>
<keyword evidence="1 2" id="KW-0378">Hydrolase</keyword>
<comment type="function">
    <text evidence="2">Hydrolyzes RNA 2',3'-cyclic phosphodiester to an RNA 2'-phosphomonoester.</text>
</comment>
<feature type="short sequence motif" description="HXTX 1" evidence="2">
    <location>
        <begin position="40"/>
        <end position="43"/>
    </location>
</feature>
<gene>
    <name evidence="3" type="primary">thpR</name>
    <name evidence="3" type="ORF">ABC977_07870</name>
</gene>
<evidence type="ECO:0000313" key="4">
    <source>
        <dbReference type="Proteomes" id="UP001564408"/>
    </source>
</evidence>
<comment type="caution">
    <text evidence="3">The sequence shown here is derived from an EMBL/GenBank/DDBJ whole genome shotgun (WGS) entry which is preliminary data.</text>
</comment>
<dbReference type="InterPro" id="IPR009097">
    <property type="entry name" value="Cyclic_Pdiesterase"/>
</dbReference>
<dbReference type="PANTHER" id="PTHR35561">
    <property type="entry name" value="RNA 2',3'-CYCLIC PHOSPHODIESTERASE"/>
    <property type="match status" value="1"/>
</dbReference>
<dbReference type="Proteomes" id="UP001564408">
    <property type="component" value="Unassembled WGS sequence"/>
</dbReference>